<sequence>MKLLREKSLPIFGPHWRMRTTTHWILQKPCKLQCDSKDSIAAPKKAESINSQSLRPLEARYHEPSD</sequence>
<proteinExistence type="predicted"/>
<keyword evidence="3" id="KW-1185">Reference proteome</keyword>
<organism evidence="2 3">
    <name type="scientific">Heliocybe sulcata</name>
    <dbReference type="NCBI Taxonomy" id="5364"/>
    <lineage>
        <taxon>Eukaryota</taxon>
        <taxon>Fungi</taxon>
        <taxon>Dikarya</taxon>
        <taxon>Basidiomycota</taxon>
        <taxon>Agaricomycotina</taxon>
        <taxon>Agaricomycetes</taxon>
        <taxon>Gloeophyllales</taxon>
        <taxon>Gloeophyllaceae</taxon>
        <taxon>Heliocybe</taxon>
    </lineage>
</organism>
<protein>
    <submittedName>
        <fullName evidence="2">Uncharacterized protein</fullName>
    </submittedName>
</protein>
<feature type="compositionally biased region" description="Basic and acidic residues" evidence="1">
    <location>
        <begin position="57"/>
        <end position="66"/>
    </location>
</feature>
<accession>A0A5C3N550</accession>
<evidence type="ECO:0000313" key="3">
    <source>
        <dbReference type="Proteomes" id="UP000305948"/>
    </source>
</evidence>
<reference evidence="2 3" key="1">
    <citation type="journal article" date="2019" name="Nat. Ecol. Evol.">
        <title>Megaphylogeny resolves global patterns of mushroom evolution.</title>
        <authorList>
            <person name="Varga T."/>
            <person name="Krizsan K."/>
            <person name="Foldi C."/>
            <person name="Dima B."/>
            <person name="Sanchez-Garcia M."/>
            <person name="Sanchez-Ramirez S."/>
            <person name="Szollosi G.J."/>
            <person name="Szarkandi J.G."/>
            <person name="Papp V."/>
            <person name="Albert L."/>
            <person name="Andreopoulos W."/>
            <person name="Angelini C."/>
            <person name="Antonin V."/>
            <person name="Barry K.W."/>
            <person name="Bougher N.L."/>
            <person name="Buchanan P."/>
            <person name="Buyck B."/>
            <person name="Bense V."/>
            <person name="Catcheside P."/>
            <person name="Chovatia M."/>
            <person name="Cooper J."/>
            <person name="Damon W."/>
            <person name="Desjardin D."/>
            <person name="Finy P."/>
            <person name="Geml J."/>
            <person name="Haridas S."/>
            <person name="Hughes K."/>
            <person name="Justo A."/>
            <person name="Karasinski D."/>
            <person name="Kautmanova I."/>
            <person name="Kiss B."/>
            <person name="Kocsube S."/>
            <person name="Kotiranta H."/>
            <person name="LaButti K.M."/>
            <person name="Lechner B.E."/>
            <person name="Liimatainen K."/>
            <person name="Lipzen A."/>
            <person name="Lukacs Z."/>
            <person name="Mihaltcheva S."/>
            <person name="Morgado L.N."/>
            <person name="Niskanen T."/>
            <person name="Noordeloos M.E."/>
            <person name="Ohm R.A."/>
            <person name="Ortiz-Santana B."/>
            <person name="Ovrebo C."/>
            <person name="Racz N."/>
            <person name="Riley R."/>
            <person name="Savchenko A."/>
            <person name="Shiryaev A."/>
            <person name="Soop K."/>
            <person name="Spirin V."/>
            <person name="Szebenyi C."/>
            <person name="Tomsovsky M."/>
            <person name="Tulloss R.E."/>
            <person name="Uehling J."/>
            <person name="Grigoriev I.V."/>
            <person name="Vagvolgyi C."/>
            <person name="Papp T."/>
            <person name="Martin F.M."/>
            <person name="Miettinen O."/>
            <person name="Hibbett D.S."/>
            <person name="Nagy L.G."/>
        </authorList>
    </citation>
    <scope>NUCLEOTIDE SEQUENCE [LARGE SCALE GENOMIC DNA]</scope>
    <source>
        <strain evidence="2 3">OMC1185</strain>
    </source>
</reference>
<dbReference type="Proteomes" id="UP000305948">
    <property type="component" value="Unassembled WGS sequence"/>
</dbReference>
<evidence type="ECO:0000313" key="2">
    <source>
        <dbReference type="EMBL" id="TFK51596.1"/>
    </source>
</evidence>
<dbReference type="EMBL" id="ML213511">
    <property type="protein sequence ID" value="TFK51596.1"/>
    <property type="molecule type" value="Genomic_DNA"/>
</dbReference>
<dbReference type="AlphaFoldDB" id="A0A5C3N550"/>
<feature type="region of interest" description="Disordered" evidence="1">
    <location>
        <begin position="41"/>
        <end position="66"/>
    </location>
</feature>
<evidence type="ECO:0000256" key="1">
    <source>
        <dbReference type="SAM" id="MobiDB-lite"/>
    </source>
</evidence>
<gene>
    <name evidence="2" type="ORF">OE88DRAFT_1565326</name>
</gene>
<name>A0A5C3N550_9AGAM</name>